<feature type="region of interest" description="Disordered" evidence="1">
    <location>
        <begin position="489"/>
        <end position="509"/>
    </location>
</feature>
<feature type="compositionally biased region" description="Basic and acidic residues" evidence="1">
    <location>
        <begin position="640"/>
        <end position="655"/>
    </location>
</feature>
<feature type="compositionally biased region" description="Low complexity" evidence="1">
    <location>
        <begin position="671"/>
        <end position="701"/>
    </location>
</feature>
<reference evidence="2 3" key="1">
    <citation type="journal article" date="2021" name="Elife">
        <title>Chloroplast acquisition without the gene transfer in kleptoplastic sea slugs, Plakobranchus ocellatus.</title>
        <authorList>
            <person name="Maeda T."/>
            <person name="Takahashi S."/>
            <person name="Yoshida T."/>
            <person name="Shimamura S."/>
            <person name="Takaki Y."/>
            <person name="Nagai Y."/>
            <person name="Toyoda A."/>
            <person name="Suzuki Y."/>
            <person name="Arimoto A."/>
            <person name="Ishii H."/>
            <person name="Satoh N."/>
            <person name="Nishiyama T."/>
            <person name="Hasebe M."/>
            <person name="Maruyama T."/>
            <person name="Minagawa J."/>
            <person name="Obokata J."/>
            <person name="Shigenobu S."/>
        </authorList>
    </citation>
    <scope>NUCLEOTIDE SEQUENCE [LARGE SCALE GENOMIC DNA]</scope>
</reference>
<feature type="compositionally biased region" description="Basic and acidic residues" evidence="1">
    <location>
        <begin position="198"/>
        <end position="207"/>
    </location>
</feature>
<feature type="compositionally biased region" description="Basic residues" evidence="1">
    <location>
        <begin position="185"/>
        <end position="194"/>
    </location>
</feature>
<feature type="compositionally biased region" description="Basic and acidic residues" evidence="1">
    <location>
        <begin position="1186"/>
        <end position="1203"/>
    </location>
</feature>
<feature type="region of interest" description="Disordered" evidence="1">
    <location>
        <begin position="118"/>
        <end position="141"/>
    </location>
</feature>
<feature type="region of interest" description="Disordered" evidence="1">
    <location>
        <begin position="378"/>
        <end position="450"/>
    </location>
</feature>
<evidence type="ECO:0000256" key="1">
    <source>
        <dbReference type="SAM" id="MobiDB-lite"/>
    </source>
</evidence>
<feature type="region of interest" description="Disordered" evidence="1">
    <location>
        <begin position="1186"/>
        <end position="1216"/>
    </location>
</feature>
<feature type="region of interest" description="Disordered" evidence="1">
    <location>
        <begin position="625"/>
        <end position="714"/>
    </location>
</feature>
<accession>A0AAV3Z8G5</accession>
<feature type="compositionally biased region" description="Basic and acidic residues" evidence="1">
    <location>
        <begin position="540"/>
        <end position="561"/>
    </location>
</feature>
<sequence>MHTTYVSLARARAATRKSYDQRVSEQNQLVRNAKEQEGSGDERANQKKIGKCRRNVKQHQRSVVVLGLRRQPDGEVCIAPIGSEFRQTKFPGFIQDCTTIDSNANTNVKSLYINKPFKTSTTSRSSSEESPLDHQSSKEGKMQIFTKPCLTGAHQSKCLEPNVKQSDKTSVSISTCRKPKIDLHKKNRVRHRGYNKSNVKDSPDKEQNNTALPDNPLAKILDDLELTLNAHQLETISKNPELSSRLEVLVNAAQEKRQNIQNILATESSDPTWGEGINSANIRSDATVNHRNPPPHETKISQGHNEKHGLVSPEKSDGKKISPTEKECFSSNTPENKKSRNKSSDTAFVSLTVEQARSLQNLKEALCIVNDSIESDNAVSSRDTDHSHESANRGNGHVQKDFKKLPDTKIPHDIKQRKQSKQVSRKVIIKKHAKSQRTENDDPIGIQFEDAQNSRNDILLEESKDESKAITVTDEMDSITGQMQHVGIDTEEEDRRVSTETDKNKTRHGNDNRQALVVRNECKDIKFLSIAAENEIKTSPDDTSFEVKREGNPGVRRERNPGEAAIKGTIKVTKCPHHSSTPATDSPVEKSAAGDDNCGSSRAGAETCESDKIFEKSADLLSTKVESNARNSLTTQDGKSTNEKAEAQKRDEQRKISAALSRGVTAPVPPVNSAVPSLLSPLSEQPIQQQQQQPHQSHHPSPGQPEQPPYPGVVPASALTYIAEPVPQGQTFNSTVTDNQLAIPVSQQDSGSIVQSSSVPIDHTYSSGLSNTLHYTDGQNGFQSDYVHRPYNDPDSNNILRGLIASDAASNPTPRKRRQGRDHTNWTLAGHLNPFISPRQDMNAMTSNIALSESKRHESPENGLQLIVLDKSDEEDDNDNTVLPPFISPAMGNVGADDINNYSNRSNSGVFPVDRRAVERDMFKQEYNPIPKSAMETGGRKISRNGFIKLTNGQNLSGRNNTVHGGFQAASDEPLLFEAIRSRSANDARSDIPMTTSSDIETDRGEVNPLMDDVQRGHIPPFVYNVTDFDSPVESKSQYSKNLDNRDIHSQHQQKLQPQTQIHQNNLVVSSESHTPNLNLHSPIHDQEEHQAQLPQKPVFTISPMDYNRFTSVPPGISTVREDIGKDDNDQRLKVFDDRTFILHPDLGTMVPGPGYKFLVDRHVFQKRATRANVLSRAERLLLQRRGHMTDRSDSSDDTRKVNDDDEDDDEDELTDMEGLRHRALRHVNRSQRRAYEDSASSDDVLHTIRYRHRNPLSVAARRARLTSFNARLKKQRRGRTFMRKVRYYSVVCVWIYLHGLKLKLTLLRFCRITYSSNETYARIKRQE</sequence>
<feature type="compositionally biased region" description="Basic and acidic residues" evidence="1">
    <location>
        <begin position="493"/>
        <end position="509"/>
    </location>
</feature>
<comment type="caution">
    <text evidence="2">The sequence shown here is derived from an EMBL/GenBank/DDBJ whole genome shotgun (WGS) entry which is preliminary data.</text>
</comment>
<feature type="compositionally biased region" description="Basic and acidic residues" evidence="1">
    <location>
        <begin position="294"/>
        <end position="328"/>
    </location>
</feature>
<proteinExistence type="predicted"/>
<organism evidence="2 3">
    <name type="scientific">Plakobranchus ocellatus</name>
    <dbReference type="NCBI Taxonomy" id="259542"/>
    <lineage>
        <taxon>Eukaryota</taxon>
        <taxon>Metazoa</taxon>
        <taxon>Spiralia</taxon>
        <taxon>Lophotrochozoa</taxon>
        <taxon>Mollusca</taxon>
        <taxon>Gastropoda</taxon>
        <taxon>Heterobranchia</taxon>
        <taxon>Euthyneura</taxon>
        <taxon>Panpulmonata</taxon>
        <taxon>Sacoglossa</taxon>
        <taxon>Placobranchoidea</taxon>
        <taxon>Plakobranchidae</taxon>
        <taxon>Plakobranchus</taxon>
    </lineage>
</organism>
<feature type="compositionally biased region" description="Low complexity" evidence="1">
    <location>
        <begin position="119"/>
        <end position="129"/>
    </location>
</feature>
<evidence type="ECO:0000313" key="3">
    <source>
        <dbReference type="Proteomes" id="UP000735302"/>
    </source>
</evidence>
<feature type="region of interest" description="Disordered" evidence="1">
    <location>
        <begin position="804"/>
        <end position="825"/>
    </location>
</feature>
<feature type="compositionally biased region" description="Polar residues" evidence="1">
    <location>
        <begin position="278"/>
        <end position="290"/>
    </location>
</feature>
<dbReference type="Proteomes" id="UP000735302">
    <property type="component" value="Unassembled WGS sequence"/>
</dbReference>
<feature type="compositionally biased region" description="Basic residues" evidence="1">
    <location>
        <begin position="417"/>
        <end position="435"/>
    </location>
</feature>
<gene>
    <name evidence="2" type="ORF">PoB_001831000</name>
</gene>
<feature type="region of interest" description="Disordered" evidence="1">
    <location>
        <begin position="540"/>
        <end position="607"/>
    </location>
</feature>
<feature type="compositionally biased region" description="Polar residues" evidence="1">
    <location>
        <begin position="625"/>
        <end position="639"/>
    </location>
</feature>
<feature type="region of interest" description="Disordered" evidence="1">
    <location>
        <begin position="16"/>
        <end position="54"/>
    </location>
</feature>
<name>A0AAV3Z8G5_9GAST</name>
<feature type="region of interest" description="Disordered" evidence="1">
    <location>
        <begin position="271"/>
        <end position="344"/>
    </location>
</feature>
<feature type="compositionally biased region" description="Basic and acidic residues" evidence="1">
    <location>
        <begin position="131"/>
        <end position="141"/>
    </location>
</feature>
<protein>
    <submittedName>
        <fullName evidence="2">Uncharacterized protein</fullName>
    </submittedName>
</protein>
<feature type="compositionally biased region" description="Basic and acidic residues" evidence="1">
    <location>
        <begin position="382"/>
        <end position="391"/>
    </location>
</feature>
<feature type="compositionally biased region" description="Basic and acidic residues" evidence="1">
    <location>
        <begin position="32"/>
        <end position="45"/>
    </location>
</feature>
<dbReference type="EMBL" id="BLXT01002163">
    <property type="protein sequence ID" value="GFN91804.1"/>
    <property type="molecule type" value="Genomic_DNA"/>
</dbReference>
<feature type="compositionally biased region" description="Pro residues" evidence="1">
    <location>
        <begin position="702"/>
        <end position="712"/>
    </location>
</feature>
<feature type="compositionally biased region" description="Basic and acidic residues" evidence="1">
    <location>
        <begin position="398"/>
        <end position="416"/>
    </location>
</feature>
<feature type="compositionally biased region" description="Acidic residues" evidence="1">
    <location>
        <begin position="1204"/>
        <end position="1216"/>
    </location>
</feature>
<evidence type="ECO:0000313" key="2">
    <source>
        <dbReference type="EMBL" id="GFN91804.1"/>
    </source>
</evidence>
<keyword evidence="3" id="KW-1185">Reference proteome</keyword>
<feature type="region of interest" description="Disordered" evidence="1">
    <location>
        <begin position="169"/>
        <end position="215"/>
    </location>
</feature>